<dbReference type="AlphaFoldDB" id="H1PWC0"/>
<name>H1PWC0_9FUSO</name>
<sequence length="166" mass="18099">MIRFGTVSIVNNKKGTVKVTFQDLGTQSEELIVYQGRTTATKEYRMPVVGENGLCLIVDNGNTGYYLGSGFSLVNPVPKGADEGKDIKVYSDGTRIEYDEKTSKLYIDCKKKIEIICPEIFINSKVKIKGDIELTGGDIKADGVSLKEHLTTGVFAGKDISGPPQQ</sequence>
<reference evidence="1 2" key="1">
    <citation type="submission" date="2012-07" db="EMBL/GenBank/DDBJ databases">
        <title>The Genome Sequence of Fusobacterium ulcerans 12_1B.</title>
        <authorList>
            <consortium name="The Broad Institute Genome Sequencing Platform"/>
            <person name="Earl A."/>
            <person name="Ward D."/>
            <person name="Feldgarden M."/>
            <person name="Gevers D."/>
            <person name="Strauss J."/>
            <person name="Ambrose C.E."/>
            <person name="Allen-Vercoe E."/>
            <person name="Walker B."/>
            <person name="Young S.K."/>
            <person name="Zeng Q."/>
            <person name="Gargeya S."/>
            <person name="Fitzgerald M."/>
            <person name="Haas B."/>
            <person name="Abouelleil A."/>
            <person name="Alvarado L."/>
            <person name="Arachchi H.M."/>
            <person name="Berlin A.M."/>
            <person name="Chapman S.B."/>
            <person name="Goldberg J."/>
            <person name="Griggs A."/>
            <person name="Gujja S."/>
            <person name="Hansen M."/>
            <person name="Howarth C."/>
            <person name="Imamovic A."/>
            <person name="Larimer J."/>
            <person name="McCowen C."/>
            <person name="Montmayeur A."/>
            <person name="Murphy C."/>
            <person name="Neiman D."/>
            <person name="Pearson M."/>
            <person name="Priest M."/>
            <person name="Roberts A."/>
            <person name="Saif S."/>
            <person name="Shea T."/>
            <person name="Sisk P."/>
            <person name="Sykes S."/>
            <person name="Wortman J."/>
            <person name="Nusbaum C."/>
            <person name="Birren B."/>
        </authorList>
    </citation>
    <scope>NUCLEOTIDE SEQUENCE [LARGE SCALE GENOMIC DNA]</scope>
    <source>
        <strain evidence="1 2">12_1B</strain>
    </source>
</reference>
<evidence type="ECO:0000313" key="1">
    <source>
        <dbReference type="EMBL" id="EHO79451.1"/>
    </source>
</evidence>
<dbReference type="PATRIC" id="fig|457404.5.peg.2444"/>
<keyword evidence="2" id="KW-1185">Reference proteome</keyword>
<dbReference type="EMBL" id="AGWJ02000022">
    <property type="protein sequence ID" value="EHO79451.1"/>
    <property type="molecule type" value="Genomic_DNA"/>
</dbReference>
<comment type="caution">
    <text evidence="1">The sequence shown here is derived from an EMBL/GenBank/DDBJ whole genome shotgun (WGS) entry which is preliminary data.</text>
</comment>
<gene>
    <name evidence="1" type="ORF">HMPREF0402_02713</name>
</gene>
<evidence type="ECO:0000313" key="2">
    <source>
        <dbReference type="Proteomes" id="UP000003233"/>
    </source>
</evidence>
<dbReference type="InterPro" id="IPR037026">
    <property type="entry name" value="Vgr_OB-fold_dom_sf"/>
</dbReference>
<dbReference type="Proteomes" id="UP000003233">
    <property type="component" value="Unassembled WGS sequence"/>
</dbReference>
<organism evidence="1 2">
    <name type="scientific">Fusobacterium ulcerans 12-1B</name>
    <dbReference type="NCBI Taxonomy" id="457404"/>
    <lineage>
        <taxon>Bacteria</taxon>
        <taxon>Fusobacteriati</taxon>
        <taxon>Fusobacteriota</taxon>
        <taxon>Fusobacteriia</taxon>
        <taxon>Fusobacteriales</taxon>
        <taxon>Fusobacteriaceae</taxon>
        <taxon>Fusobacterium</taxon>
    </lineage>
</organism>
<dbReference type="Gene3D" id="2.40.50.230">
    <property type="entry name" value="Gp5 N-terminal domain"/>
    <property type="match status" value="1"/>
</dbReference>
<proteinExistence type="predicted"/>
<dbReference type="HOGENOM" id="CLU_088884_3_1_0"/>
<protein>
    <submittedName>
        <fullName evidence="1">Phage baseplate assembly protein V</fullName>
    </submittedName>
</protein>
<accession>H1PWC0</accession>
<dbReference type="RefSeq" id="WP_008698490.1">
    <property type="nucleotide sequence ID" value="NZ_KE161009.1"/>
</dbReference>
<dbReference type="BioCyc" id="FSP457404-HMP:GTSQ-2739-MONOMER"/>
<dbReference type="Gene3D" id="6.20.150.10">
    <property type="match status" value="1"/>
</dbReference>